<reference evidence="1" key="1">
    <citation type="submission" date="2021-06" db="EMBL/GenBank/DDBJ databases">
        <title>44 bacteria genomes isolated from Dapeng, Shenzhen.</title>
        <authorList>
            <person name="Zheng W."/>
            <person name="Yu S."/>
            <person name="Huang Y."/>
        </authorList>
    </citation>
    <scope>NUCLEOTIDE SEQUENCE</scope>
    <source>
        <strain evidence="1">DP5N28-2</strain>
    </source>
</reference>
<sequence length="72" mass="8325">MAQAGYKLEIWHILKQDLKEQLSGIKAVATDMTPYGQLFEVKGEIIGPGMEERETNRTKFITMYPDHKKRTI</sequence>
<keyword evidence="2" id="KW-1185">Reference proteome</keyword>
<gene>
    <name evidence="1" type="ORF">KUV50_17760</name>
</gene>
<dbReference type="Proteomes" id="UP000753961">
    <property type="component" value="Unassembled WGS sequence"/>
</dbReference>
<comment type="caution">
    <text evidence="1">The sequence shown here is derived from an EMBL/GenBank/DDBJ whole genome shotgun (WGS) entry which is preliminary data.</text>
</comment>
<accession>A0A953I2E1</accession>
<evidence type="ECO:0000313" key="1">
    <source>
        <dbReference type="EMBL" id="MBY5960002.1"/>
    </source>
</evidence>
<evidence type="ECO:0000313" key="2">
    <source>
        <dbReference type="Proteomes" id="UP000753961"/>
    </source>
</evidence>
<dbReference type="AlphaFoldDB" id="A0A953I2E1"/>
<proteinExistence type="predicted"/>
<protein>
    <submittedName>
        <fullName evidence="1">Uncharacterized protein</fullName>
    </submittedName>
</protein>
<organism evidence="1 2">
    <name type="scientific">Membranihabitans marinus</name>
    <dbReference type="NCBI Taxonomy" id="1227546"/>
    <lineage>
        <taxon>Bacteria</taxon>
        <taxon>Pseudomonadati</taxon>
        <taxon>Bacteroidota</taxon>
        <taxon>Saprospiria</taxon>
        <taxon>Saprospirales</taxon>
        <taxon>Saprospiraceae</taxon>
        <taxon>Membranihabitans</taxon>
    </lineage>
</organism>
<dbReference type="EMBL" id="JAHVHU010000021">
    <property type="protein sequence ID" value="MBY5960002.1"/>
    <property type="molecule type" value="Genomic_DNA"/>
</dbReference>
<name>A0A953I2E1_9BACT</name>